<dbReference type="CDD" id="cd17323">
    <property type="entry name" value="MFS_Tpo1_MDR_like"/>
    <property type="match status" value="1"/>
</dbReference>
<evidence type="ECO:0000256" key="1">
    <source>
        <dbReference type="ARBA" id="ARBA00004141"/>
    </source>
</evidence>
<dbReference type="FunFam" id="1.20.1250.20:FF:000011">
    <property type="entry name" value="MFS multidrug transporter, putative"/>
    <property type="match status" value="1"/>
</dbReference>
<feature type="transmembrane region" description="Helical" evidence="6">
    <location>
        <begin position="280"/>
        <end position="301"/>
    </location>
</feature>
<evidence type="ECO:0000256" key="5">
    <source>
        <dbReference type="SAM" id="MobiDB-lite"/>
    </source>
</evidence>
<dbReference type="GO" id="GO:0016020">
    <property type="term" value="C:membrane"/>
    <property type="evidence" value="ECO:0007669"/>
    <property type="project" value="UniProtKB-SubCell"/>
</dbReference>
<dbReference type="VEuPathDB" id="FungiDB:AJ78_04098"/>
<feature type="transmembrane region" description="Helical" evidence="6">
    <location>
        <begin position="247"/>
        <end position="268"/>
    </location>
</feature>
<dbReference type="AlphaFoldDB" id="A0A1J9PGY7"/>
<name>A0A1J9PGY7_9EURO</name>
<keyword evidence="3 6" id="KW-1133">Transmembrane helix</keyword>
<keyword evidence="9" id="KW-1185">Reference proteome</keyword>
<evidence type="ECO:0000256" key="3">
    <source>
        <dbReference type="ARBA" id="ARBA00022989"/>
    </source>
</evidence>
<feature type="transmembrane region" description="Helical" evidence="6">
    <location>
        <begin position="467"/>
        <end position="488"/>
    </location>
</feature>
<feature type="domain" description="Major facilitator superfamily (MFS) profile" evidence="7">
    <location>
        <begin position="154"/>
        <end position="597"/>
    </location>
</feature>
<dbReference type="Gene3D" id="1.20.1250.20">
    <property type="entry name" value="MFS general substrate transporter like domains"/>
    <property type="match status" value="1"/>
</dbReference>
<feature type="transmembrane region" description="Helical" evidence="6">
    <location>
        <begin position="560"/>
        <end position="581"/>
    </location>
</feature>
<feature type="compositionally biased region" description="Polar residues" evidence="5">
    <location>
        <begin position="20"/>
        <end position="34"/>
    </location>
</feature>
<reference evidence="8 9" key="1">
    <citation type="submission" date="2015-07" db="EMBL/GenBank/DDBJ databases">
        <title>Emmonsia species relationships and genome sequence.</title>
        <authorList>
            <consortium name="The Broad Institute Genomics Platform"/>
            <person name="Cuomo C.A."/>
            <person name="Munoz J.F."/>
            <person name="Imamovic A."/>
            <person name="Priest M.E."/>
            <person name="Young S."/>
            <person name="Clay O.K."/>
            <person name="McEwen J.G."/>
        </authorList>
    </citation>
    <scope>NUCLEOTIDE SEQUENCE [LARGE SCALE GENOMIC DNA]</scope>
    <source>
        <strain evidence="8 9">UAMH 9510</strain>
    </source>
</reference>
<dbReference type="PANTHER" id="PTHR23502:SF60">
    <property type="entry name" value="MAJOR FACILITATOR SUPERFAMILY (MFS) PROFILE DOMAIN-CONTAINING PROTEIN-RELATED"/>
    <property type="match status" value="1"/>
</dbReference>
<dbReference type="EMBL" id="LGRN01000143">
    <property type="protein sequence ID" value="OJD15680.1"/>
    <property type="molecule type" value="Genomic_DNA"/>
</dbReference>
<evidence type="ECO:0000256" key="4">
    <source>
        <dbReference type="ARBA" id="ARBA00023136"/>
    </source>
</evidence>
<sequence length="597" mass="65261">MAPIERVTTSKSTKSKRSIRTFQSGLSRQGTSVSRKAPVFAAQYLDDHSTYQGPDDNLDDDVICDTHESPRASLETSHKKDNLDNGPLTHDYMSGDSMNSLSNRSQVGSSPATCAIRTHRARTRSILDSKLVTWEGVDDPLNPKNWSPKKKWAATVIVSCFTFMSPVSSSMVAPALPTIAQEFGIHNKVESQLVLSIFLLAYAIGPLLLGPLSEIYGRTRVLQLANLFYLVFNIACGVSQSKTQLTAFRFFAGLGGSAPLAIGGGVLSDCWRPEQRGKSVAIYSLAPLLGPAIGPIAGGFITKHTTWRWTFYATSILTALVQIAGIFLLQETYPPKLLGEKVAKLRKLTGDDSFYSEYDDPDKTGFKIIGTAIRRPFILLLTQPIIQVIALYMAFLYGLMYLVLSTFAALWANPAFYNQPVDISGLNYISLGLGFFLGSQTCARLNDHIYRILKGRNEGLGKPEFRTPLLVVGAILIPSGLFIYGWAAQYRTHWIFPNIGTCILSAGMIVGFQCQQAYIVDAYSRYAASGIAAATMLRSLAGFGFPLFAPYMYAKLDMGWGNSMLGFIGIVLGGPAPFLLWKYGEQLRKASPYAAGG</sequence>
<organism evidence="8 9">
    <name type="scientific">Emergomyces pasteurianus Ep9510</name>
    <dbReference type="NCBI Taxonomy" id="1447872"/>
    <lineage>
        <taxon>Eukaryota</taxon>
        <taxon>Fungi</taxon>
        <taxon>Dikarya</taxon>
        <taxon>Ascomycota</taxon>
        <taxon>Pezizomycotina</taxon>
        <taxon>Eurotiomycetes</taxon>
        <taxon>Eurotiomycetidae</taxon>
        <taxon>Onygenales</taxon>
        <taxon>Ajellomycetaceae</taxon>
        <taxon>Emergomyces</taxon>
    </lineage>
</organism>
<comment type="subcellular location">
    <subcellularLocation>
        <location evidence="1">Membrane</location>
        <topology evidence="1">Multi-pass membrane protein</topology>
    </subcellularLocation>
</comment>
<evidence type="ECO:0000313" key="9">
    <source>
        <dbReference type="Proteomes" id="UP000182235"/>
    </source>
</evidence>
<dbReference type="InterPro" id="IPR011701">
    <property type="entry name" value="MFS"/>
</dbReference>
<dbReference type="GO" id="GO:0022857">
    <property type="term" value="F:transmembrane transporter activity"/>
    <property type="evidence" value="ECO:0007669"/>
    <property type="project" value="InterPro"/>
</dbReference>
<dbReference type="InterPro" id="IPR020846">
    <property type="entry name" value="MFS_dom"/>
</dbReference>
<dbReference type="SUPFAM" id="SSF103473">
    <property type="entry name" value="MFS general substrate transporter"/>
    <property type="match status" value="1"/>
</dbReference>
<feature type="transmembrane region" description="Helical" evidence="6">
    <location>
        <begin position="526"/>
        <end position="548"/>
    </location>
</feature>
<feature type="transmembrane region" description="Helical" evidence="6">
    <location>
        <begin position="307"/>
        <end position="329"/>
    </location>
</feature>
<dbReference type="PANTHER" id="PTHR23502">
    <property type="entry name" value="MAJOR FACILITATOR SUPERFAMILY"/>
    <property type="match status" value="1"/>
</dbReference>
<dbReference type="Proteomes" id="UP000182235">
    <property type="component" value="Unassembled WGS sequence"/>
</dbReference>
<dbReference type="Pfam" id="PF07690">
    <property type="entry name" value="MFS_1"/>
    <property type="match status" value="1"/>
</dbReference>
<feature type="transmembrane region" description="Helical" evidence="6">
    <location>
        <begin position="224"/>
        <end position="241"/>
    </location>
</feature>
<keyword evidence="4 6" id="KW-0472">Membrane</keyword>
<feature type="transmembrane region" description="Helical" evidence="6">
    <location>
        <begin position="193"/>
        <end position="212"/>
    </location>
</feature>
<evidence type="ECO:0000256" key="6">
    <source>
        <dbReference type="SAM" id="Phobius"/>
    </source>
</evidence>
<protein>
    <recommendedName>
        <fullName evidence="7">Major facilitator superfamily (MFS) profile domain-containing protein</fullName>
    </recommendedName>
</protein>
<feature type="region of interest" description="Disordered" evidence="5">
    <location>
        <begin position="1"/>
        <end position="35"/>
    </location>
</feature>
<comment type="caution">
    <text evidence="8">The sequence shown here is derived from an EMBL/GenBank/DDBJ whole genome shotgun (WGS) entry which is preliminary data.</text>
</comment>
<feature type="transmembrane region" description="Helical" evidence="6">
    <location>
        <begin position="152"/>
        <end position="173"/>
    </location>
</feature>
<gene>
    <name evidence="8" type="ORF">AJ78_04098</name>
</gene>
<keyword evidence="2 6" id="KW-0812">Transmembrane</keyword>
<accession>A0A1J9PGY7</accession>
<dbReference type="STRING" id="1447872.A0A1J9PGY7"/>
<evidence type="ECO:0000256" key="2">
    <source>
        <dbReference type="ARBA" id="ARBA00022692"/>
    </source>
</evidence>
<proteinExistence type="predicted"/>
<dbReference type="PROSITE" id="PS50850">
    <property type="entry name" value="MFS"/>
    <property type="match status" value="1"/>
</dbReference>
<dbReference type="InterPro" id="IPR036259">
    <property type="entry name" value="MFS_trans_sf"/>
</dbReference>
<feature type="transmembrane region" description="Helical" evidence="6">
    <location>
        <begin position="494"/>
        <end position="514"/>
    </location>
</feature>
<evidence type="ECO:0000259" key="7">
    <source>
        <dbReference type="PROSITE" id="PS50850"/>
    </source>
</evidence>
<evidence type="ECO:0000313" key="8">
    <source>
        <dbReference type="EMBL" id="OJD15680.1"/>
    </source>
</evidence>
<dbReference type="OrthoDB" id="6770063at2759"/>
<feature type="transmembrane region" description="Helical" evidence="6">
    <location>
        <begin position="389"/>
        <end position="413"/>
    </location>
</feature>
<feature type="transmembrane region" description="Helical" evidence="6">
    <location>
        <begin position="425"/>
        <end position="446"/>
    </location>
</feature>